<protein>
    <submittedName>
        <fullName evidence="2">Uncharacterized protein</fullName>
    </submittedName>
</protein>
<feature type="region of interest" description="Disordered" evidence="1">
    <location>
        <begin position="393"/>
        <end position="419"/>
    </location>
</feature>
<proteinExistence type="predicted"/>
<feature type="region of interest" description="Disordered" evidence="1">
    <location>
        <begin position="874"/>
        <end position="937"/>
    </location>
</feature>
<organism evidence="2 3">
    <name type="scientific">Myriangium duriaei CBS 260.36</name>
    <dbReference type="NCBI Taxonomy" id="1168546"/>
    <lineage>
        <taxon>Eukaryota</taxon>
        <taxon>Fungi</taxon>
        <taxon>Dikarya</taxon>
        <taxon>Ascomycota</taxon>
        <taxon>Pezizomycotina</taxon>
        <taxon>Dothideomycetes</taxon>
        <taxon>Dothideomycetidae</taxon>
        <taxon>Myriangiales</taxon>
        <taxon>Myriangiaceae</taxon>
        <taxon>Myriangium</taxon>
    </lineage>
</organism>
<feature type="compositionally biased region" description="Polar residues" evidence="1">
    <location>
        <begin position="276"/>
        <end position="287"/>
    </location>
</feature>
<dbReference type="EMBL" id="ML996095">
    <property type="protein sequence ID" value="KAF2147750.1"/>
    <property type="molecule type" value="Genomic_DNA"/>
</dbReference>
<sequence>MRHEELRAHAASDLDNIQWKHSSTNILSRDKAIVPTGPPSMTTSNISHPEGQPGQLVEDPSPEGTQQSRSDAGIVPSESGKVPTQQLLAATPSLHVAMSPPESVGEGPIALTDQPRQTRSSLKPLFYDYMIAPAPKLAVTPQHEPVMSKQWEQSVGKPHTAVVSVNLGQIDHTTVISEPATISATKTTPQREHIAVESQKRVVEKDLTTSESTPQHQTSGDTVVSKPAETMAIKRTMSSQYTNVVVEQQKRAAEKGLGDQRRHSVIGASSIPAREQTANAQPVPTTSDQEKKLAGKGSAVVESTRQNQSGITTATSEPAKASETKRVATTQRKEVEIEQQNGAEEESSATSEQSLQTQIFGSTLLWDRTPTPTTERLAIQKRVLAVQSHQDSLPSVGSSKAQQNHFEVRSPLPNPSRATARREEELIQRVTASTPMQQNSNIVEPTSSSLPQQDRVTLSSLNGALFTPPTSQPSVIPRNATGFIQQHERAAKINSAPLAQLQQIDPDVSTLALIPNTSLVGQCSEVSQTVLASRSPPENLSTGGPDGTNQPRQSHVISQQRRTANVGLAPPSHSPQTISAANTLTATPVTAPTSQYPAILQSAPASIAQNDRATERGFAVPIQLYQAHSTASMLNKVPPTALAIQRSAMPLTLSTPQLQQGRLPVSASPQTLQAKPNTTSSPSLSTTLLMKNEAVIRQHDLVPGLQRRILPPINSSQQLQIGSRIRSSPLNPAVPQRAFAPEPPQRSLMRTRLTGAEQIPPTDPIALFCRPVGAPSILPSYISPSRRRSDEDRTREGWASFATPPWELPRRSTESTSQAPAVVERVPKLNHTGHSNTESEIGEARGISSMGFTIPTQNHRREEVMRQPFGHERDDVFDPQSIDTHRGGEAVSVAGRRSREEFEEGQPGSLARPAKNRRLLQAPQRGAPHTRGWGQTR</sequence>
<feature type="region of interest" description="Disordered" evidence="1">
    <location>
        <begin position="184"/>
        <end position="227"/>
    </location>
</feature>
<feature type="compositionally biased region" description="Polar residues" evidence="1">
    <location>
        <begin position="301"/>
        <end position="316"/>
    </location>
</feature>
<evidence type="ECO:0000313" key="2">
    <source>
        <dbReference type="EMBL" id="KAF2147750.1"/>
    </source>
</evidence>
<feature type="compositionally biased region" description="Basic and acidic residues" evidence="1">
    <location>
        <begin position="320"/>
        <end position="336"/>
    </location>
</feature>
<evidence type="ECO:0000313" key="3">
    <source>
        <dbReference type="Proteomes" id="UP000799439"/>
    </source>
</evidence>
<gene>
    <name evidence="2" type="ORF">K461DRAFT_272431</name>
</gene>
<feature type="region of interest" description="Disordered" evidence="1">
    <location>
        <begin position="252"/>
        <end position="355"/>
    </location>
</feature>
<feature type="compositionally biased region" description="Basic and acidic residues" evidence="1">
    <location>
        <begin position="189"/>
        <end position="208"/>
    </location>
</feature>
<dbReference type="AlphaFoldDB" id="A0A9P4MBM9"/>
<keyword evidence="3" id="KW-1185">Reference proteome</keyword>
<reference evidence="2" key="1">
    <citation type="journal article" date="2020" name="Stud. Mycol.">
        <title>101 Dothideomycetes genomes: a test case for predicting lifestyles and emergence of pathogens.</title>
        <authorList>
            <person name="Haridas S."/>
            <person name="Albert R."/>
            <person name="Binder M."/>
            <person name="Bloem J."/>
            <person name="Labutti K."/>
            <person name="Salamov A."/>
            <person name="Andreopoulos B."/>
            <person name="Baker S."/>
            <person name="Barry K."/>
            <person name="Bills G."/>
            <person name="Bluhm B."/>
            <person name="Cannon C."/>
            <person name="Castanera R."/>
            <person name="Culley D."/>
            <person name="Daum C."/>
            <person name="Ezra D."/>
            <person name="Gonzalez J."/>
            <person name="Henrissat B."/>
            <person name="Kuo A."/>
            <person name="Liang C."/>
            <person name="Lipzen A."/>
            <person name="Lutzoni F."/>
            <person name="Magnuson J."/>
            <person name="Mondo S."/>
            <person name="Nolan M."/>
            <person name="Ohm R."/>
            <person name="Pangilinan J."/>
            <person name="Park H.-J."/>
            <person name="Ramirez L."/>
            <person name="Alfaro M."/>
            <person name="Sun H."/>
            <person name="Tritt A."/>
            <person name="Yoshinaga Y."/>
            <person name="Zwiers L.-H."/>
            <person name="Turgeon B."/>
            <person name="Goodwin S."/>
            <person name="Spatafora J."/>
            <person name="Crous P."/>
            <person name="Grigoriev I."/>
        </authorList>
    </citation>
    <scope>NUCLEOTIDE SEQUENCE</scope>
    <source>
        <strain evidence="2">CBS 260.36</strain>
    </source>
</reference>
<feature type="compositionally biased region" description="Polar residues" evidence="1">
    <location>
        <begin position="393"/>
        <end position="405"/>
    </location>
</feature>
<comment type="caution">
    <text evidence="2">The sequence shown here is derived from an EMBL/GenBank/DDBJ whole genome shotgun (WGS) entry which is preliminary data.</text>
</comment>
<feature type="region of interest" description="Disordered" evidence="1">
    <location>
        <begin position="727"/>
        <end position="746"/>
    </location>
</feature>
<feature type="compositionally biased region" description="Basic and acidic residues" evidence="1">
    <location>
        <begin position="787"/>
        <end position="796"/>
    </location>
</feature>
<accession>A0A9P4MBM9</accession>
<dbReference type="Proteomes" id="UP000799439">
    <property type="component" value="Unassembled WGS sequence"/>
</dbReference>
<feature type="compositionally biased region" description="Polar residues" evidence="1">
    <location>
        <begin position="209"/>
        <end position="222"/>
    </location>
</feature>
<name>A0A9P4MBM9_9PEZI</name>
<feature type="region of interest" description="Disordered" evidence="1">
    <location>
        <begin position="782"/>
        <end position="860"/>
    </location>
</feature>
<evidence type="ECO:0000256" key="1">
    <source>
        <dbReference type="SAM" id="MobiDB-lite"/>
    </source>
</evidence>
<feature type="compositionally biased region" description="Polar residues" evidence="1">
    <location>
        <begin position="528"/>
        <end position="563"/>
    </location>
</feature>
<feature type="region of interest" description="Disordered" evidence="1">
    <location>
        <begin position="28"/>
        <end position="81"/>
    </location>
</feature>
<feature type="compositionally biased region" description="Basic and acidic residues" evidence="1">
    <location>
        <begin position="252"/>
        <end position="262"/>
    </location>
</feature>
<feature type="region of interest" description="Disordered" evidence="1">
    <location>
        <begin position="528"/>
        <end position="578"/>
    </location>
</feature>